<feature type="region of interest" description="Disordered" evidence="1">
    <location>
        <begin position="1022"/>
        <end position="1519"/>
    </location>
</feature>
<evidence type="ECO:0000256" key="1">
    <source>
        <dbReference type="SAM" id="MobiDB-lite"/>
    </source>
</evidence>
<evidence type="ECO:0000313" key="2">
    <source>
        <dbReference type="EMBL" id="KAA0186158.1"/>
    </source>
</evidence>
<dbReference type="Proteomes" id="UP000728185">
    <property type="component" value="Unassembled WGS sequence"/>
</dbReference>
<feature type="compositionally biased region" description="Basic and acidic residues" evidence="1">
    <location>
        <begin position="1214"/>
        <end position="1224"/>
    </location>
</feature>
<feature type="compositionally biased region" description="Polar residues" evidence="1">
    <location>
        <begin position="1043"/>
        <end position="1058"/>
    </location>
</feature>
<feature type="region of interest" description="Disordered" evidence="1">
    <location>
        <begin position="410"/>
        <end position="430"/>
    </location>
</feature>
<feature type="compositionally biased region" description="Polar residues" evidence="1">
    <location>
        <begin position="1268"/>
        <end position="1280"/>
    </location>
</feature>
<feature type="compositionally biased region" description="Polar residues" evidence="1">
    <location>
        <begin position="1832"/>
        <end position="1841"/>
    </location>
</feature>
<feature type="region of interest" description="Disordered" evidence="1">
    <location>
        <begin position="146"/>
        <end position="175"/>
    </location>
</feature>
<sequence length="1948" mass="216012">MRFGFPNTSYPESKLAKLFNEKNHVNNETHLNRPNTLFDGVFDLTACMSVPFIEPKDLDIQNRNNSNVGDSSYNEEQQQRLQVLLTLLRRSEQELAEGFIQELWSMRELILSQESSSETKKEIDSSMAHSLREQPRTMHTDCGMHSQLPSNENKVHKTDTTTQTNQSPLPPLIRITSDPQPLRLDTCGKHENHMIPSQSCSVCFPLHRPRRLSPLARIASTKPFRGRKRRPTRRNTAHHMIGNRRCIYHPIKLPIIELPKRWEICMWNWGTYTQPLSILIKNQHIALLFIDNTANEIEHLGLGSQNFTAQQIEDLLCQVYCFGSPQFINRSTQDSFHEPIYMNENGLKCGDQTGERTVQRCLSVLDRMPVMRKMSRESSNVIRHGESFELNPVNKIKNRAITWKSCRSGKSEHTDEVKKPNANEQSEYSGDLSSLDSLNILSVGSCQSAFQTESKEDDSLQDSSTTNTFYHKAGVWIQTPVRPSFAFPYPLRQDSTGIVNVANLIYPDAEVNVEEHDVRSYDMESQKSWSLGHQEKNQGVHHLSSPNPLSSGLSDILSKQVGEKKTIYVSSKTTESTTTNVGSLPHLVEELPSNATATPSTWVKKRKQIESTASVTVSSSKLIQEPNDGKMTRLNEQTDQVKSTVLLSQSVSASPTDFSKSPVPLSNLTKRNPLSTSQLETLRPHRTVDQINLPGFGLANAVPVTNIPENIANMMEKLQLVRENSKKSSDYRRKRQFGTPADMGSDSQKKDIQPAHIIHQEMLSKTNVHGTLNDQSGLYQHIQMMIQRDLKENLMTRLGRTENVRKGADHEARMISTKSAYATSGKKKLVKTKSQPLLNEDRRSETRREKQKTQTDTGKKEGTGKNKLEKETQPEQSRFADEQTTGKTKAINEKTQITKFDPQKFREELKKFGFEKTISEQLIPVMRTTNTPSKAMRKNEQHIIKYPEQPKRNEKKNTTEKIKATLKLLGVQTINTQKPMPSITEPYIKEQYEKGIIKYANTQDDKLVGKEEKKIQWIEAIQPFSPTNADQKKPIDSTRQKNKGQTGTAESEASVSMDSKSRKPVESKAQTGRPEDKQAEQKRAKPGTTGKPDVSVVGEQRPTTPAANVPTDVKQSESQKPLSASVTDSKMEFTMEQQTVTSTSSVKPTKDGEKYIPSTEAIKPFSPTNADQKKPIDSTRQKNKGQTGTAESEASVSMDSKSRKPVESKAQTGRPEDKQAEQKRAKPGTTGKPDVSVPGTTGKPDVSVVGEQRPTTPAANVPTDVKQSESQKPLSASVTDSKMEFTMEQQTVTSTSSVKPTKDGEKYIPSTEAIKPFSPTNADQKKPIDSTRQKNKGQTGTAESEASVSMDSKSRKPVESKAQTGRPEDKQAEQKRAKPGTTGKPDVSVVGEQRPTTPAANVPTDVKQSESRKPLSASVTDSKMEFTMEQQTVTSTSSVKPTKDGEKYIPSTEAIKPFSPTNADQKKPIDSTRQKNKGQTGTAESEASVSMDSKSRKPVESTARIDGRDATDSDHLFSDDSAMNFAPFLSVVREPKPLPSLPTLENDDLPAVIGPSVVEPPGFSLPDSPSNILVFPSDFPPGQIVEGAESRSIDVSKSPSAGLPDSLFSKLFNYFKRRVPGSESSLGPSSSVRAQIEGTDLTEPAETSALPAADTADAVEDNLKPNQGPVSDRSPSRLDLESAEICDVADDAAKRYQPWKNHPKFAHIALPISALVFARHHGKFDPNGGPVHGENLDSSLVDQEAGFSGGETSIEKPQTSSGVTHRSKIWANYGRHQLNKNKESRLNKPMALKEKLGRKVDTLMAAFIKSGPKFDETFVSKSSIESEELSHQDQIPTSNESVPEKSPVSPTKTTQVITDGSVSRPNSVTLLSEALSPSLPATQKSFSEISLGRSSQQSGDMHLRKKTSHMTLSQRTSVTGITTKSDDSSDSEFQDNFLFEKNYQLPPY</sequence>
<feature type="compositionally biased region" description="Low complexity" evidence="1">
    <location>
        <begin position="1430"/>
        <end position="1439"/>
    </location>
</feature>
<feature type="compositionally biased region" description="Polar residues" evidence="1">
    <location>
        <begin position="1909"/>
        <end position="1923"/>
    </location>
</feature>
<feature type="compositionally biased region" description="Polar residues" evidence="1">
    <location>
        <begin position="882"/>
        <end position="891"/>
    </location>
</feature>
<feature type="compositionally biased region" description="Polar residues" evidence="1">
    <location>
        <begin position="1848"/>
        <end position="1863"/>
    </location>
</feature>
<feature type="compositionally biased region" description="Basic and acidic residues" evidence="1">
    <location>
        <begin position="1030"/>
        <end position="1039"/>
    </location>
</feature>
<feature type="compositionally biased region" description="Basic and acidic residues" evidence="1">
    <location>
        <begin position="1171"/>
        <end position="1180"/>
    </location>
</feature>
<name>A0A8E0RNI0_9TREM</name>
<feature type="region of interest" description="Disordered" evidence="1">
    <location>
        <begin position="1825"/>
        <end position="1863"/>
    </location>
</feature>
<dbReference type="EMBL" id="LUCM01009925">
    <property type="protein sequence ID" value="KAA0186158.1"/>
    <property type="molecule type" value="Genomic_DNA"/>
</dbReference>
<comment type="caution">
    <text evidence="2">The sequence shown here is derived from an EMBL/GenBank/DDBJ whole genome shotgun (WGS) entry which is preliminary data.</text>
</comment>
<keyword evidence="3" id="KW-1185">Reference proteome</keyword>
<accession>A0A8E0RNI0</accession>
<feature type="compositionally biased region" description="Polar residues" evidence="1">
    <location>
        <begin position="1477"/>
        <end position="1492"/>
    </location>
</feature>
<feature type="compositionally biased region" description="Basic and acidic residues" evidence="1">
    <location>
        <begin position="410"/>
        <end position="421"/>
    </location>
</feature>
<feature type="compositionally biased region" description="Polar residues" evidence="1">
    <location>
        <begin position="1184"/>
        <end position="1199"/>
    </location>
</feature>
<feature type="compositionally biased region" description="Basic and acidic residues" evidence="1">
    <location>
        <begin position="801"/>
        <end position="813"/>
    </location>
</feature>
<feature type="compositionally biased region" description="Polar residues" evidence="1">
    <location>
        <begin position="1336"/>
        <end position="1351"/>
    </location>
</feature>
<feature type="compositionally biased region" description="Basic and acidic residues" evidence="1">
    <location>
        <begin position="1323"/>
        <end position="1332"/>
    </location>
</feature>
<feature type="region of interest" description="Disordered" evidence="1">
    <location>
        <begin position="723"/>
        <end position="748"/>
    </location>
</feature>
<dbReference type="OrthoDB" id="10676065at2759"/>
<gene>
    <name evidence="2" type="ORF">FBUS_04350</name>
</gene>
<feature type="compositionally biased region" description="Basic and acidic residues" evidence="1">
    <location>
        <begin position="1464"/>
        <end position="1473"/>
    </location>
</feature>
<feature type="compositionally biased region" description="Basic and acidic residues" evidence="1">
    <location>
        <begin position="1366"/>
        <end position="1376"/>
    </location>
</feature>
<feature type="compositionally biased region" description="Basic and acidic residues" evidence="1">
    <location>
        <begin position="839"/>
        <end position="881"/>
    </location>
</feature>
<feature type="region of interest" description="Disordered" evidence="1">
    <location>
        <begin position="535"/>
        <end position="554"/>
    </location>
</feature>
<feature type="region of interest" description="Disordered" evidence="1">
    <location>
        <begin position="1886"/>
        <end position="1933"/>
    </location>
</feature>
<feature type="compositionally biased region" description="Basic and acidic residues" evidence="1">
    <location>
        <begin position="1493"/>
        <end position="1518"/>
    </location>
</feature>
<reference evidence="2" key="1">
    <citation type="submission" date="2019-05" db="EMBL/GenBank/DDBJ databases">
        <title>Annotation for the trematode Fasciolopsis buski.</title>
        <authorList>
            <person name="Choi Y.-J."/>
        </authorList>
    </citation>
    <scope>NUCLEOTIDE SEQUENCE</scope>
    <source>
        <strain evidence="2">HT</strain>
        <tissue evidence="2">Whole worm</tissue>
    </source>
</reference>
<evidence type="ECO:0000313" key="3">
    <source>
        <dbReference type="Proteomes" id="UP000728185"/>
    </source>
</evidence>
<feature type="region of interest" description="Disordered" evidence="1">
    <location>
        <begin position="801"/>
        <end position="891"/>
    </location>
</feature>
<feature type="compositionally biased region" description="Low complexity" evidence="1">
    <location>
        <begin position="543"/>
        <end position="554"/>
    </location>
</feature>
<feature type="compositionally biased region" description="Low complexity" evidence="1">
    <location>
        <begin position="1289"/>
        <end position="1298"/>
    </location>
</feature>
<feature type="region of interest" description="Disordered" evidence="1">
    <location>
        <begin position="1744"/>
        <end position="1763"/>
    </location>
</feature>
<feature type="compositionally biased region" description="Polar residues" evidence="1">
    <location>
        <begin position="1886"/>
        <end position="1899"/>
    </location>
</feature>
<protein>
    <submittedName>
        <fullName evidence="2">Uncharacterized protein</fullName>
    </submittedName>
</protein>
<feature type="compositionally biased region" description="Low complexity" evidence="1">
    <location>
        <begin position="1137"/>
        <end position="1146"/>
    </location>
</feature>
<feature type="compositionally biased region" description="Polar residues" evidence="1">
    <location>
        <begin position="1116"/>
        <end position="1128"/>
    </location>
</feature>
<feature type="compositionally biased region" description="Basic and acidic residues" evidence="1">
    <location>
        <begin position="1073"/>
        <end position="1083"/>
    </location>
</feature>
<organism evidence="2 3">
    <name type="scientific">Fasciolopsis buskii</name>
    <dbReference type="NCBI Taxonomy" id="27845"/>
    <lineage>
        <taxon>Eukaryota</taxon>
        <taxon>Metazoa</taxon>
        <taxon>Spiralia</taxon>
        <taxon>Lophotrochozoa</taxon>
        <taxon>Platyhelminthes</taxon>
        <taxon>Trematoda</taxon>
        <taxon>Digenea</taxon>
        <taxon>Plagiorchiida</taxon>
        <taxon>Echinostomata</taxon>
        <taxon>Echinostomatoidea</taxon>
        <taxon>Fasciolidae</taxon>
        <taxon>Fasciolopsis</taxon>
    </lineage>
</organism>
<proteinExistence type="predicted"/>